<gene>
    <name evidence="1" type="ordered locus">MexAM1_META1p3944</name>
</gene>
<dbReference type="HOGENOM" id="CLU_771189_0_0_5"/>
<dbReference type="AlphaFoldDB" id="C5B0P0"/>
<keyword evidence="2" id="KW-1185">Reference proteome</keyword>
<dbReference type="STRING" id="272630.MexAM1_META1p3944"/>
<organism evidence="1 2">
    <name type="scientific">Methylorubrum extorquens (strain ATCC 14718 / DSM 1338 / JCM 2805 / NCIMB 9133 / AM1)</name>
    <name type="common">Methylobacterium extorquens</name>
    <dbReference type="NCBI Taxonomy" id="272630"/>
    <lineage>
        <taxon>Bacteria</taxon>
        <taxon>Pseudomonadati</taxon>
        <taxon>Pseudomonadota</taxon>
        <taxon>Alphaproteobacteria</taxon>
        <taxon>Hyphomicrobiales</taxon>
        <taxon>Methylobacteriaceae</taxon>
        <taxon>Methylorubrum</taxon>
    </lineage>
</organism>
<name>C5B0P0_METEA</name>
<protein>
    <submittedName>
        <fullName evidence="1">Uncharacterized protein</fullName>
    </submittedName>
</protein>
<sequence>MDHVHPKNQIRHAAPYLDAYCGQPRTPANPRGMGEWWCWWTRDDRAGPQFKVGFKPGDRLWVRENHQFRGASYNDGTESEPSWSDEEWFRCWGSGGAGDCWDPDFPAGWSPSRHMGVHDLTGPEHDEGEAVRGLATKVLPSIHMPRWASRITLEVTEVRVERLQDISHDDAAAEGLIAERTPAAGILRNVAMDLCTPLVRTRWQGAPDLPLRGMERAAYRDLWNSIHGKDAWDANPWVAAISFRVILANIDAPPASPLATGEAANPNQQTRLSASGAHHYGGAEMGDRCQICGETAPEPATLCLRRVAGVADRGVPCDYSKEGDARFANEIGAEKAALVMGALDHAPALSGETSSNGGR</sequence>
<reference evidence="1 2" key="1">
    <citation type="journal article" date="2009" name="PLoS ONE">
        <title>Methylobacterium genome sequences: a reference blueprint to investigate microbial metabolism of C1 compounds from natural and industrial sources.</title>
        <authorList>
            <person name="Vuilleumier S."/>
            <person name="Chistoserdova L."/>
            <person name="Lee M.-C."/>
            <person name="Bringel F."/>
            <person name="Lajus A."/>
            <person name="Zhou Y."/>
            <person name="Gourion B."/>
            <person name="Barbe V."/>
            <person name="Chang J."/>
            <person name="Cruveiller S."/>
            <person name="Dossat C."/>
            <person name="Gillett W."/>
            <person name="Gruffaz C."/>
            <person name="Haugen E."/>
            <person name="Hourcade E."/>
            <person name="Levy R."/>
            <person name="Mangenot S."/>
            <person name="Muller E."/>
            <person name="Nadalig T."/>
            <person name="Pagni M."/>
            <person name="Penny C."/>
            <person name="Peyraud R."/>
            <person name="Robinson D.G."/>
            <person name="Roche D."/>
            <person name="Rouy Z."/>
            <person name="Saenampechek C."/>
            <person name="Salvignol G."/>
            <person name="Vallenet D."/>
            <person name="Wu Z."/>
            <person name="Marx C.J."/>
            <person name="Vorholt J.A."/>
            <person name="Olson M.V."/>
            <person name="Kaul R."/>
            <person name="Weissenbach J."/>
            <person name="Medigue C."/>
            <person name="Lidstrom M.E."/>
        </authorList>
    </citation>
    <scope>NUCLEOTIDE SEQUENCE [LARGE SCALE GENOMIC DNA]</scope>
    <source>
        <strain evidence="2">ATCC 14718 / DSM 1338 / JCM 2805 / NCIMB 9133 / AM1</strain>
    </source>
</reference>
<dbReference type="KEGG" id="mea:Mex_1p3944"/>
<dbReference type="EMBL" id="CP001510">
    <property type="protein sequence ID" value="ACS41627.1"/>
    <property type="molecule type" value="Genomic_DNA"/>
</dbReference>
<accession>C5B0P0</accession>
<evidence type="ECO:0000313" key="2">
    <source>
        <dbReference type="Proteomes" id="UP000009081"/>
    </source>
</evidence>
<proteinExistence type="predicted"/>
<evidence type="ECO:0000313" key="1">
    <source>
        <dbReference type="EMBL" id="ACS41627.1"/>
    </source>
</evidence>
<dbReference type="Proteomes" id="UP000009081">
    <property type="component" value="Chromosome"/>
</dbReference>
<dbReference type="eggNOG" id="ENOG5032T0P">
    <property type="taxonomic scope" value="Bacteria"/>
</dbReference>